<dbReference type="GO" id="GO:0016811">
    <property type="term" value="F:hydrolase activity, acting on carbon-nitrogen (but not peptide) bonds, in linear amides"/>
    <property type="evidence" value="ECO:0007669"/>
    <property type="project" value="InterPro"/>
</dbReference>
<feature type="binding site" evidence="5">
    <location>
        <position position="322"/>
    </location>
    <ligand>
        <name>Ca(2+)</name>
        <dbReference type="ChEBI" id="CHEBI:29108"/>
    </ligand>
</feature>
<dbReference type="RefSeq" id="WP_220208033.1">
    <property type="nucleotide sequence ID" value="NZ_BNJK01000001.1"/>
</dbReference>
<evidence type="ECO:0000256" key="3">
    <source>
        <dbReference type="ARBA" id="ARBA00023145"/>
    </source>
</evidence>
<evidence type="ECO:0000313" key="7">
    <source>
        <dbReference type="Proteomes" id="UP000597444"/>
    </source>
</evidence>
<dbReference type="InterPro" id="IPR023343">
    <property type="entry name" value="Penicillin_amidase_dom1"/>
</dbReference>
<dbReference type="Proteomes" id="UP000597444">
    <property type="component" value="Unassembled WGS sequence"/>
</dbReference>
<proteinExistence type="inferred from homology"/>
<dbReference type="PANTHER" id="PTHR34218">
    <property type="entry name" value="PEPTIDASE S45 PENICILLIN AMIDASE"/>
    <property type="match status" value="1"/>
</dbReference>
<dbReference type="InterPro" id="IPR002692">
    <property type="entry name" value="S45"/>
</dbReference>
<dbReference type="Gene3D" id="2.30.120.10">
    <property type="match status" value="1"/>
</dbReference>
<protein>
    <submittedName>
        <fullName evidence="6">Peptidase S45</fullName>
    </submittedName>
</protein>
<feature type="active site" description="Nucleophile" evidence="4">
    <location>
        <position position="250"/>
    </location>
</feature>
<dbReference type="Gene3D" id="1.10.439.10">
    <property type="entry name" value="Penicillin Amidohydrolase, domain 1"/>
    <property type="match status" value="1"/>
</dbReference>
<dbReference type="GO" id="GO:0017000">
    <property type="term" value="P:antibiotic biosynthetic process"/>
    <property type="evidence" value="ECO:0007669"/>
    <property type="project" value="InterPro"/>
</dbReference>
<keyword evidence="7" id="KW-1185">Reference proteome</keyword>
<dbReference type="AlphaFoldDB" id="A0A8J3IVG3"/>
<keyword evidence="3" id="KW-0865">Zymogen</keyword>
<dbReference type="GO" id="GO:0046872">
    <property type="term" value="F:metal ion binding"/>
    <property type="evidence" value="ECO:0007669"/>
    <property type="project" value="UniProtKB-KW"/>
</dbReference>
<feature type="binding site" evidence="5">
    <location>
        <position position="191"/>
    </location>
    <ligand>
        <name>Ca(2+)</name>
        <dbReference type="ChEBI" id="CHEBI:29108"/>
    </ligand>
</feature>
<gene>
    <name evidence="6" type="ORF">KSF_075300</name>
</gene>
<dbReference type="SUPFAM" id="SSF56235">
    <property type="entry name" value="N-terminal nucleophile aminohydrolases (Ntn hydrolases)"/>
    <property type="match status" value="1"/>
</dbReference>
<keyword evidence="5" id="KW-0479">Metal-binding</keyword>
<name>A0A8J3IVG3_9CHLR</name>
<accession>A0A8J3IVG3</accession>
<evidence type="ECO:0000313" key="6">
    <source>
        <dbReference type="EMBL" id="GHO97482.1"/>
    </source>
</evidence>
<dbReference type="PIRSF" id="PIRSF001227">
    <property type="entry name" value="Pen_acylase"/>
    <property type="match status" value="1"/>
</dbReference>
<feature type="binding site" evidence="5">
    <location>
        <position position="325"/>
    </location>
    <ligand>
        <name>Ca(2+)</name>
        <dbReference type="ChEBI" id="CHEBI:29108"/>
    </ligand>
</feature>
<evidence type="ECO:0000256" key="4">
    <source>
        <dbReference type="PIRSR" id="PIRSR001227-1"/>
    </source>
</evidence>
<keyword evidence="5" id="KW-0106">Calcium</keyword>
<comment type="cofactor">
    <cofactor evidence="5">
        <name>Ca(2+)</name>
        <dbReference type="ChEBI" id="CHEBI:29108"/>
    </cofactor>
    <text evidence="5">Binds 1 Ca(2+) ion per dimer.</text>
</comment>
<organism evidence="6 7">
    <name type="scientific">Reticulibacter mediterranei</name>
    <dbReference type="NCBI Taxonomy" id="2778369"/>
    <lineage>
        <taxon>Bacteria</taxon>
        <taxon>Bacillati</taxon>
        <taxon>Chloroflexota</taxon>
        <taxon>Ktedonobacteria</taxon>
        <taxon>Ktedonobacterales</taxon>
        <taxon>Reticulibacteraceae</taxon>
        <taxon>Reticulibacter</taxon>
    </lineage>
</organism>
<dbReference type="Gene3D" id="1.10.1400.10">
    <property type="match status" value="1"/>
</dbReference>
<evidence type="ECO:0000256" key="2">
    <source>
        <dbReference type="ARBA" id="ARBA00022801"/>
    </source>
</evidence>
<dbReference type="EMBL" id="BNJK01000001">
    <property type="protein sequence ID" value="GHO97482.1"/>
    <property type="molecule type" value="Genomic_DNA"/>
</dbReference>
<reference evidence="6" key="1">
    <citation type="submission" date="2020-10" db="EMBL/GenBank/DDBJ databases">
        <title>Taxonomic study of unclassified bacteria belonging to the class Ktedonobacteria.</title>
        <authorList>
            <person name="Yabe S."/>
            <person name="Wang C.M."/>
            <person name="Zheng Y."/>
            <person name="Sakai Y."/>
            <person name="Cavaletti L."/>
            <person name="Monciardini P."/>
            <person name="Donadio S."/>
        </authorList>
    </citation>
    <scope>NUCLEOTIDE SEQUENCE</scope>
    <source>
        <strain evidence="6">ID150040</strain>
    </source>
</reference>
<sequence>MTASTNRTSLASSMKKGLAKLISLGAIAILRSSLPARKGKSTLPGLKGNVEIVWDHWGVPHIYAINNHDLFFAQGYVHALDRLWQMEFQRRLGHGKLSEVFGSRTLTLDRFSRTLGFGTIAQQEVEKLPYETRAVIHAYVNGINAYIRQIRHQSPIEFKLLHLRPEPWKENDVLVLGKIFALNLSENWTKEFLRGKILAAVGTERAEQLEPRKGKTLSPDDEKYWLFSKGISPISGLPNLITENGIGKGSNAWVVGSAHTAESKPILANDPHLPLQIPSTWYENHLVGGDYHVTGVSLPGAPGVIIGHTDQIAWGITNSMVDTQDIFLEKFDPEDIVRYRFKDNWKQAEVRREEIRIRGQHTPHVEEVRITRHGPIMDAFLPAELQDNADTVISFALQWTALQPGDLQSAILKMNMAHDWESFLAAVAHWTSPSQNFVYADVDDNIGEVLGGDIPFRTRGDGRLPVPGWTGEYEWVGIMPHTELPHLLNPDTGFIVSANNQLNVPSEISAEWDVGYRAKRIHELLQQQTTHTIATTATIQRDQLSLSGLLLVQLVASLPPQLGIAEEARQILLSWNGEVNSDSIGATIYAYFIDNLTEEAYDEIGFLLKKIVIGPGAVPGMSYLQHAVPDILQRASLREDNWLPEGRQWDDIINKAWDTSIVEIQQLYGDDITQWHYGRWHQLTLRHLLGAGFFLDAVFNRGAFATGGDINTVCMGYIPRQTGRTAAYVGPSYRQICNLANWGQSVSMHVPGQSGHLASKHYDDLLPLWLDCEYHPMPWERPQVEGIMKSRQILTAVSRNFIC</sequence>
<dbReference type="InterPro" id="IPR043146">
    <property type="entry name" value="Penicillin_amidase_N_B-knob"/>
</dbReference>
<comment type="caution">
    <text evidence="6">The sequence shown here is derived from an EMBL/GenBank/DDBJ whole genome shotgun (WGS) entry which is preliminary data.</text>
</comment>
<comment type="similarity">
    <text evidence="1">Belongs to the peptidase S45 family.</text>
</comment>
<dbReference type="Gene3D" id="3.60.20.10">
    <property type="entry name" value="Glutamine Phosphoribosylpyrophosphate, subunit 1, domain 1"/>
    <property type="match status" value="1"/>
</dbReference>
<dbReference type="InterPro" id="IPR014395">
    <property type="entry name" value="Pen/GL7ACA/AHL_acylase"/>
</dbReference>
<keyword evidence="2" id="KW-0378">Hydrolase</keyword>
<evidence type="ECO:0000256" key="5">
    <source>
        <dbReference type="PIRSR" id="PIRSR001227-2"/>
    </source>
</evidence>
<dbReference type="Pfam" id="PF01804">
    <property type="entry name" value="Penicil_amidase"/>
    <property type="match status" value="1"/>
</dbReference>
<dbReference type="InterPro" id="IPR043147">
    <property type="entry name" value="Penicillin_amidase_A-knob"/>
</dbReference>
<dbReference type="CDD" id="cd03747">
    <property type="entry name" value="Ntn_PGA_like"/>
    <property type="match status" value="1"/>
</dbReference>
<dbReference type="InterPro" id="IPR029055">
    <property type="entry name" value="Ntn_hydrolases_N"/>
</dbReference>
<evidence type="ECO:0000256" key="1">
    <source>
        <dbReference type="ARBA" id="ARBA00006586"/>
    </source>
</evidence>
<dbReference type="PANTHER" id="PTHR34218:SF4">
    <property type="entry name" value="ACYL-HOMOSERINE LACTONE ACYLASE QUIP"/>
    <property type="match status" value="1"/>
</dbReference>